<dbReference type="EC" id="2.1.1.-" evidence="2"/>
<dbReference type="PANTHER" id="PTHR43861">
    <property type="entry name" value="TRANS-ACONITATE 2-METHYLTRANSFERASE-RELATED"/>
    <property type="match status" value="1"/>
</dbReference>
<gene>
    <name evidence="2" type="ORF">ACFSKK_11930</name>
</gene>
<dbReference type="GO" id="GO:0008168">
    <property type="term" value="F:methyltransferase activity"/>
    <property type="evidence" value="ECO:0007669"/>
    <property type="project" value="UniProtKB-KW"/>
</dbReference>
<dbReference type="InterPro" id="IPR029063">
    <property type="entry name" value="SAM-dependent_MTases_sf"/>
</dbReference>
<proteinExistence type="predicted"/>
<evidence type="ECO:0000313" key="2">
    <source>
        <dbReference type="EMBL" id="MFD2214391.1"/>
    </source>
</evidence>
<dbReference type="CDD" id="cd02440">
    <property type="entry name" value="AdoMet_MTases"/>
    <property type="match status" value="1"/>
</dbReference>
<dbReference type="Proteomes" id="UP001597318">
    <property type="component" value="Unassembled WGS sequence"/>
</dbReference>
<dbReference type="Pfam" id="PF08241">
    <property type="entry name" value="Methyltransf_11"/>
    <property type="match status" value="1"/>
</dbReference>
<organism evidence="2 3">
    <name type="scientific">Metabacillus endolithicus</name>
    <dbReference type="NCBI Taxonomy" id="1535204"/>
    <lineage>
        <taxon>Bacteria</taxon>
        <taxon>Bacillati</taxon>
        <taxon>Bacillota</taxon>
        <taxon>Bacilli</taxon>
        <taxon>Bacillales</taxon>
        <taxon>Bacillaceae</taxon>
        <taxon>Metabacillus</taxon>
    </lineage>
</organism>
<dbReference type="Gene3D" id="3.40.50.150">
    <property type="entry name" value="Vaccinia Virus protein VP39"/>
    <property type="match status" value="1"/>
</dbReference>
<reference evidence="3" key="1">
    <citation type="journal article" date="2019" name="Int. J. Syst. Evol. Microbiol.">
        <title>The Global Catalogue of Microorganisms (GCM) 10K type strain sequencing project: providing services to taxonomists for standard genome sequencing and annotation.</title>
        <authorList>
            <consortium name="The Broad Institute Genomics Platform"/>
            <consortium name="The Broad Institute Genome Sequencing Center for Infectious Disease"/>
            <person name="Wu L."/>
            <person name="Ma J."/>
        </authorList>
    </citation>
    <scope>NUCLEOTIDE SEQUENCE [LARGE SCALE GENOMIC DNA]</scope>
    <source>
        <strain evidence="3">CGMCC 1.15474</strain>
    </source>
</reference>
<feature type="domain" description="Methyltransferase type 11" evidence="1">
    <location>
        <begin position="39"/>
        <end position="132"/>
    </location>
</feature>
<keyword evidence="2" id="KW-0808">Transferase</keyword>
<name>A0ABW5BZV1_9BACI</name>
<dbReference type="InterPro" id="IPR013216">
    <property type="entry name" value="Methyltransf_11"/>
</dbReference>
<sequence length="235" mass="27060">MNYLQMLSVLGVGGAHPGGLLLTKSIFEKEQFPITSKILDAGCGTGQSSSYLYQLGYEVKGLDKDPVMIEHAKKRNATLEIDIPYLNQDLSNIKEPNESYDIVMCESVLNFTPLSETLPEIERVLKPNGIVIAIEMIRNELLSKEDFEEVSTFYGFPSIFSIEEWKDQFAKHNLMTYKILSEKDFTFPSLEEPTTEFHFNDQIPENTFDILSMHEQITLKYQDKLSYRIFFSRKK</sequence>
<protein>
    <submittedName>
        <fullName evidence="2">Class I SAM-dependent methyltransferase</fullName>
        <ecNumber evidence="2">2.1.1.-</ecNumber>
    </submittedName>
</protein>
<dbReference type="SUPFAM" id="SSF53335">
    <property type="entry name" value="S-adenosyl-L-methionine-dependent methyltransferases"/>
    <property type="match status" value="1"/>
</dbReference>
<dbReference type="RefSeq" id="WP_379051737.1">
    <property type="nucleotide sequence ID" value="NZ_JBHUIK010000002.1"/>
</dbReference>
<keyword evidence="2" id="KW-0489">Methyltransferase</keyword>
<accession>A0ABW5BZV1</accession>
<comment type="caution">
    <text evidence="2">The sequence shown here is derived from an EMBL/GenBank/DDBJ whole genome shotgun (WGS) entry which is preliminary data.</text>
</comment>
<evidence type="ECO:0000313" key="3">
    <source>
        <dbReference type="Proteomes" id="UP001597318"/>
    </source>
</evidence>
<dbReference type="GO" id="GO:0032259">
    <property type="term" value="P:methylation"/>
    <property type="evidence" value="ECO:0007669"/>
    <property type="project" value="UniProtKB-KW"/>
</dbReference>
<dbReference type="EMBL" id="JBHUIK010000002">
    <property type="protein sequence ID" value="MFD2214391.1"/>
    <property type="molecule type" value="Genomic_DNA"/>
</dbReference>
<keyword evidence="3" id="KW-1185">Reference proteome</keyword>
<evidence type="ECO:0000259" key="1">
    <source>
        <dbReference type="Pfam" id="PF08241"/>
    </source>
</evidence>